<evidence type="ECO:0000313" key="2">
    <source>
        <dbReference type="Proteomes" id="UP000823844"/>
    </source>
</evidence>
<evidence type="ECO:0000313" key="1">
    <source>
        <dbReference type="EMBL" id="MBU3828065.1"/>
    </source>
</evidence>
<proteinExistence type="predicted"/>
<organism evidence="1 2">
    <name type="scientific">Candidatus Lactobacillus pullistercoris</name>
    <dbReference type="NCBI Taxonomy" id="2838636"/>
    <lineage>
        <taxon>Bacteria</taxon>
        <taxon>Bacillati</taxon>
        <taxon>Bacillota</taxon>
        <taxon>Bacilli</taxon>
        <taxon>Lactobacillales</taxon>
        <taxon>Lactobacillaceae</taxon>
        <taxon>Lactobacillus</taxon>
    </lineage>
</organism>
<protein>
    <submittedName>
        <fullName evidence="1">Uncharacterized protein</fullName>
    </submittedName>
</protein>
<reference evidence="1" key="1">
    <citation type="journal article" date="2021" name="PeerJ">
        <title>Extensive microbial diversity within the chicken gut microbiome revealed by metagenomics and culture.</title>
        <authorList>
            <person name="Gilroy R."/>
            <person name="Ravi A."/>
            <person name="Getino M."/>
            <person name="Pursley I."/>
            <person name="Horton D.L."/>
            <person name="Alikhan N.F."/>
            <person name="Baker D."/>
            <person name="Gharbi K."/>
            <person name="Hall N."/>
            <person name="Watson M."/>
            <person name="Adriaenssens E.M."/>
            <person name="Foster-Nyarko E."/>
            <person name="Jarju S."/>
            <person name="Secka A."/>
            <person name="Antonio M."/>
            <person name="Oren A."/>
            <person name="Chaudhuri R.R."/>
            <person name="La Ragione R."/>
            <person name="Hildebrand F."/>
            <person name="Pallen M.J."/>
        </authorList>
    </citation>
    <scope>NUCLEOTIDE SEQUENCE</scope>
    <source>
        <strain evidence="1">F6-686</strain>
    </source>
</reference>
<sequence>MLKNFDKENQEYVDYVIEDVTQAIAKKYNLNLTTAHDSFLHSQTYQLLIKNPKLYWHDSSDYFYDLWQNEQKYGHPIPSFLLELEGKI</sequence>
<reference evidence="1" key="2">
    <citation type="submission" date="2021-04" db="EMBL/GenBank/DDBJ databases">
        <authorList>
            <person name="Gilroy R."/>
        </authorList>
    </citation>
    <scope>NUCLEOTIDE SEQUENCE</scope>
    <source>
        <strain evidence="1">F6-686</strain>
    </source>
</reference>
<comment type="caution">
    <text evidence="1">The sequence shown here is derived from an EMBL/GenBank/DDBJ whole genome shotgun (WGS) entry which is preliminary data.</text>
</comment>
<dbReference type="EMBL" id="JAHLFT010000033">
    <property type="protein sequence ID" value="MBU3828065.1"/>
    <property type="molecule type" value="Genomic_DNA"/>
</dbReference>
<dbReference type="AlphaFoldDB" id="A0A9E2NTI9"/>
<name>A0A9E2NTI9_9LACO</name>
<accession>A0A9E2NTI9</accession>
<dbReference type="Proteomes" id="UP000823844">
    <property type="component" value="Unassembled WGS sequence"/>
</dbReference>
<gene>
    <name evidence="1" type="ORF">H9806_02775</name>
</gene>